<keyword evidence="1" id="KW-1133">Transmembrane helix</keyword>
<feature type="transmembrane region" description="Helical" evidence="1">
    <location>
        <begin position="274"/>
        <end position="294"/>
    </location>
</feature>
<dbReference type="Proteomes" id="UP000070422">
    <property type="component" value="Unassembled WGS sequence"/>
</dbReference>
<feature type="transmembrane region" description="Helical" evidence="1">
    <location>
        <begin position="194"/>
        <end position="214"/>
    </location>
</feature>
<evidence type="ECO:0000313" key="3">
    <source>
        <dbReference type="Proteomes" id="UP000070422"/>
    </source>
</evidence>
<comment type="caution">
    <text evidence="2">The sequence shown here is derived from an EMBL/GenBank/DDBJ whole genome shotgun (WGS) entry which is preliminary data.</text>
</comment>
<keyword evidence="1" id="KW-0472">Membrane</keyword>
<dbReference type="PATRIC" id="fig|87541.4.peg.110"/>
<dbReference type="AlphaFoldDB" id="A0A133Y4R9"/>
<feature type="transmembrane region" description="Helical" evidence="1">
    <location>
        <begin position="108"/>
        <end position="126"/>
    </location>
</feature>
<feature type="transmembrane region" description="Helical" evidence="1">
    <location>
        <begin position="361"/>
        <end position="382"/>
    </location>
</feature>
<organism evidence="2 3">
    <name type="scientific">Aerococcus christensenii</name>
    <dbReference type="NCBI Taxonomy" id="87541"/>
    <lineage>
        <taxon>Bacteria</taxon>
        <taxon>Bacillati</taxon>
        <taxon>Bacillota</taxon>
        <taxon>Bacilli</taxon>
        <taxon>Lactobacillales</taxon>
        <taxon>Aerococcaceae</taxon>
        <taxon>Aerococcus</taxon>
    </lineage>
</organism>
<feature type="transmembrane region" description="Helical" evidence="1">
    <location>
        <begin position="220"/>
        <end position="244"/>
    </location>
</feature>
<reference evidence="2 3" key="1">
    <citation type="submission" date="2016-01" db="EMBL/GenBank/DDBJ databases">
        <authorList>
            <person name="Oliw E.H."/>
        </authorList>
    </citation>
    <scope>NUCLEOTIDE SEQUENCE [LARGE SCALE GENOMIC DNA]</scope>
    <source>
        <strain evidence="2 3">KA00635</strain>
    </source>
</reference>
<evidence type="ECO:0000313" key="2">
    <source>
        <dbReference type="EMBL" id="KXB38179.1"/>
    </source>
</evidence>
<feature type="transmembrane region" description="Helical" evidence="1">
    <location>
        <begin position="323"/>
        <end position="341"/>
    </location>
</feature>
<name>A0A133Y4R9_9LACT</name>
<feature type="transmembrane region" description="Helical" evidence="1">
    <location>
        <begin position="251"/>
        <end position="268"/>
    </location>
</feature>
<dbReference type="EMBL" id="LSCQ01000010">
    <property type="protein sequence ID" value="KXB38179.1"/>
    <property type="molecule type" value="Genomic_DNA"/>
</dbReference>
<proteinExistence type="predicted"/>
<keyword evidence="1" id="KW-0812">Transmembrane</keyword>
<evidence type="ECO:0000256" key="1">
    <source>
        <dbReference type="SAM" id="Phobius"/>
    </source>
</evidence>
<gene>
    <name evidence="2" type="ORF">HMPREF3187_00109</name>
</gene>
<feature type="transmembrane region" description="Helical" evidence="1">
    <location>
        <begin position="138"/>
        <end position="155"/>
    </location>
</feature>
<protein>
    <submittedName>
        <fullName evidence="2">Uncharacterized protein</fullName>
    </submittedName>
</protein>
<accession>A0A133Y4R9</accession>
<sequence length="487" mass="58023">MALFMWRLKKVFLLDVVELLNVNSISLDQFIEKYLDLIVQLNQEILKNQLLPENKRDKLPIYKKYNNRLEFVLNGDIFKFEFYFDYNKMKLVVVHFDKIVIENQITKWWDSLIPISMITTILYLLFCRNPKDPQRYSLYGLLTINVGHLLLFIVLRKCKRVINKNNKVIWVNKDSLDLFRKWFRNRSVPDTYKMYFFLNWLNMWLFALLILALPNPKCQYYVGIMLFVIIFVLFIAVIGIGYLLRIFNLNYWSTSLLTSIIFLIGFIGKDYWSFVALVFVIVNQVLSKDILYLATNINLSRKQGLEHYISTFEGRENEIRLRFQTNVVITFLYLFLIIFNESKFLKPLLLFISPDFPQNNLTNYLLTGIERIVVLVLLYMVLKSPKFRINQSKDKIQILINYVASKLYRNAEESIPTFRDKIQLYKNERIDPAELINNLSIIPSDAKVYWIREPNWETGDTEIEVEVGVVYSDRSLYTHVCTLYREL</sequence>